<dbReference type="PANTHER" id="PTHR13887">
    <property type="entry name" value="GLUTATHIONE S-TRANSFERASE KAPPA"/>
    <property type="match status" value="1"/>
</dbReference>
<keyword evidence="4" id="KW-1185">Reference proteome</keyword>
<comment type="similarity">
    <text evidence="1">Belongs to the thioredoxin family. DsbA subfamily.</text>
</comment>
<proteinExistence type="inferred from homology"/>
<evidence type="ECO:0000313" key="4">
    <source>
        <dbReference type="Proteomes" id="UP000534783"/>
    </source>
</evidence>
<dbReference type="PROSITE" id="PS51352">
    <property type="entry name" value="THIOREDOXIN_2"/>
    <property type="match status" value="1"/>
</dbReference>
<dbReference type="InterPro" id="IPR013766">
    <property type="entry name" value="Thioredoxin_domain"/>
</dbReference>
<reference evidence="3 4" key="1">
    <citation type="journal article" date="2020" name="Nature">
        <title>Bacterial chemolithoautotrophy via manganese oxidation.</title>
        <authorList>
            <person name="Yu H."/>
            <person name="Leadbetter J.R."/>
        </authorList>
    </citation>
    <scope>NUCLEOTIDE SEQUENCE [LARGE SCALE GENOMIC DNA]</scope>
    <source>
        <strain evidence="3 4">Mn-1</strain>
    </source>
</reference>
<dbReference type="InterPro" id="IPR036249">
    <property type="entry name" value="Thioredoxin-like_sf"/>
</dbReference>
<gene>
    <name evidence="3" type="ORF">MNODULE_12985</name>
</gene>
<dbReference type="EMBL" id="VTOW01000002">
    <property type="protein sequence ID" value="NKE71656.1"/>
    <property type="molecule type" value="Genomic_DNA"/>
</dbReference>
<sequence>MLDDQIQKTPITDDDWILGSPDAPVTLLEYGDFECPYCGMAHPVLQALVADNPDAVRLVYRHFPITNIHPHALPAAEAAEAAGAQGKFWEMHDMLFTHQDRLEDEDLLDYADAIGLDLHRFDREMKTHAHREEVKQDFRRGIRDGVNGTPTLFINRLRYDGPRDYESMTAAIAAVRAAMQDRRRAA</sequence>
<comment type="caution">
    <text evidence="3">The sequence shown here is derived from an EMBL/GenBank/DDBJ whole genome shotgun (WGS) entry which is preliminary data.</text>
</comment>
<accession>A0A7X6DQR7</accession>
<dbReference type="Gene3D" id="3.40.30.10">
    <property type="entry name" value="Glutaredoxin"/>
    <property type="match status" value="1"/>
</dbReference>
<evidence type="ECO:0000313" key="3">
    <source>
        <dbReference type="EMBL" id="NKE71656.1"/>
    </source>
</evidence>
<evidence type="ECO:0000259" key="2">
    <source>
        <dbReference type="PROSITE" id="PS51352"/>
    </source>
</evidence>
<name>A0A7X6DQR7_9BACT</name>
<evidence type="ECO:0000256" key="1">
    <source>
        <dbReference type="ARBA" id="ARBA00005791"/>
    </source>
</evidence>
<protein>
    <submittedName>
        <fullName evidence="3">DsbA family protein</fullName>
    </submittedName>
</protein>
<dbReference type="InterPro" id="IPR012336">
    <property type="entry name" value="Thioredoxin-like_fold"/>
</dbReference>
<dbReference type="PANTHER" id="PTHR13887:SF55">
    <property type="entry name" value="SLR0313 PROTEIN"/>
    <property type="match status" value="1"/>
</dbReference>
<dbReference type="AlphaFoldDB" id="A0A7X6DQR7"/>
<dbReference type="SUPFAM" id="SSF52833">
    <property type="entry name" value="Thioredoxin-like"/>
    <property type="match status" value="1"/>
</dbReference>
<dbReference type="Proteomes" id="UP000534783">
    <property type="component" value="Unassembled WGS sequence"/>
</dbReference>
<dbReference type="RefSeq" id="WP_168060493.1">
    <property type="nucleotide sequence ID" value="NZ_VTOW01000002.1"/>
</dbReference>
<dbReference type="Pfam" id="PF13462">
    <property type="entry name" value="Thioredoxin_4"/>
    <property type="match status" value="1"/>
</dbReference>
<organism evidence="3 4">
    <name type="scientific">Candidatus Manganitrophus noduliformans</name>
    <dbReference type="NCBI Taxonomy" id="2606439"/>
    <lineage>
        <taxon>Bacteria</taxon>
        <taxon>Pseudomonadati</taxon>
        <taxon>Nitrospirota</taxon>
        <taxon>Nitrospiria</taxon>
        <taxon>Candidatus Troglogloeales</taxon>
        <taxon>Candidatus Manganitrophaceae</taxon>
        <taxon>Candidatus Manganitrophus</taxon>
    </lineage>
</organism>
<feature type="domain" description="Thioredoxin" evidence="2">
    <location>
        <begin position="1"/>
        <end position="177"/>
    </location>
</feature>